<organism evidence="1 2">
    <name type="scientific">Cardiobacterium valvarum</name>
    <dbReference type="NCBI Taxonomy" id="194702"/>
    <lineage>
        <taxon>Bacteria</taxon>
        <taxon>Pseudomonadati</taxon>
        <taxon>Pseudomonadota</taxon>
        <taxon>Gammaproteobacteria</taxon>
        <taxon>Cardiobacteriales</taxon>
        <taxon>Cardiobacteriaceae</taxon>
        <taxon>Cardiobacterium</taxon>
    </lineage>
</organism>
<dbReference type="AlphaFoldDB" id="A0A381EC85"/>
<accession>A0A381EC85</accession>
<proteinExistence type="predicted"/>
<reference evidence="1 2" key="1">
    <citation type="submission" date="2018-06" db="EMBL/GenBank/DDBJ databases">
        <authorList>
            <consortium name="Pathogen Informatics"/>
            <person name="Doyle S."/>
        </authorList>
    </citation>
    <scope>NUCLEOTIDE SEQUENCE [LARGE SCALE GENOMIC DNA]</scope>
    <source>
        <strain evidence="1 2">NCTC13294</strain>
    </source>
</reference>
<dbReference type="EMBL" id="UFUW01000001">
    <property type="protein sequence ID" value="SUX24641.1"/>
    <property type="molecule type" value="Genomic_DNA"/>
</dbReference>
<keyword evidence="2" id="KW-1185">Reference proteome</keyword>
<dbReference type="Proteomes" id="UP000254572">
    <property type="component" value="Unassembled WGS sequence"/>
</dbReference>
<evidence type="ECO:0000313" key="1">
    <source>
        <dbReference type="EMBL" id="SUX24641.1"/>
    </source>
</evidence>
<protein>
    <submittedName>
        <fullName evidence="1">Uncharacterized protein</fullName>
    </submittedName>
</protein>
<evidence type="ECO:0000313" key="2">
    <source>
        <dbReference type="Proteomes" id="UP000254572"/>
    </source>
</evidence>
<sequence>MFSPLFLAEIIFYKPKLILLFQAPVTPQKRLHFAEFFFQQIGRIRDTQVGKTLAGKQPWQMPFQAVVRSAQALMRVVCVACFPVHTAFVQESCVLLLPALESLPERRLSGIRQGQR</sequence>
<name>A0A381EC85_9GAMM</name>
<gene>
    <name evidence="1" type="ORF">NCTC13294_01983</name>
</gene>